<comment type="caution">
    <text evidence="1">The sequence shown here is derived from an EMBL/GenBank/DDBJ whole genome shotgun (WGS) entry which is preliminary data.</text>
</comment>
<dbReference type="EMBL" id="PFEL01000053">
    <property type="protein sequence ID" value="PJE69143.1"/>
    <property type="molecule type" value="Genomic_DNA"/>
</dbReference>
<protein>
    <recommendedName>
        <fullName evidence="3">Clan AA aspartic protease</fullName>
    </recommendedName>
</protein>
<proteinExistence type="predicted"/>
<dbReference type="Proteomes" id="UP000229500">
    <property type="component" value="Unassembled WGS sequence"/>
</dbReference>
<dbReference type="AlphaFoldDB" id="A0A2M8L5N5"/>
<gene>
    <name evidence="1" type="ORF">COU96_01290</name>
</gene>
<name>A0A2M8L5N5_9BACT</name>
<accession>A0A2M8L5N5</accession>
<evidence type="ECO:0008006" key="3">
    <source>
        <dbReference type="Google" id="ProtNLM"/>
    </source>
</evidence>
<evidence type="ECO:0000313" key="1">
    <source>
        <dbReference type="EMBL" id="PJE69143.1"/>
    </source>
</evidence>
<reference evidence="2" key="1">
    <citation type="submission" date="2017-09" db="EMBL/GenBank/DDBJ databases">
        <title>Depth-based differentiation of microbial function through sediment-hosted aquifers and enrichment of novel symbionts in the deep terrestrial subsurface.</title>
        <authorList>
            <person name="Probst A.J."/>
            <person name="Ladd B."/>
            <person name="Jarett J.K."/>
            <person name="Geller-Mcgrath D.E."/>
            <person name="Sieber C.M.K."/>
            <person name="Emerson J.B."/>
            <person name="Anantharaman K."/>
            <person name="Thomas B.C."/>
            <person name="Malmstrom R."/>
            <person name="Stieglmeier M."/>
            <person name="Klingl A."/>
            <person name="Woyke T."/>
            <person name="Ryan C.M."/>
            <person name="Banfield J.F."/>
        </authorList>
    </citation>
    <scope>NUCLEOTIDE SEQUENCE [LARGE SCALE GENOMIC DNA]</scope>
</reference>
<sequence length="122" mass="13270">MDGYFSQDKRPAFSIELYGHSRKWKIPIEAILDIGFNGFLSLPLKHCLKAGLILASTTSQTLANGQNSSTLLCWGTVLIGQKKVVGLISISSGGHALLGMEFLEKLKAKLEVDPVKKTVKLV</sequence>
<organism evidence="1 2">
    <name type="scientific">Candidatus Shapirobacteria bacterium CG10_big_fil_rev_8_21_14_0_10_38_14</name>
    <dbReference type="NCBI Taxonomy" id="1974483"/>
    <lineage>
        <taxon>Bacteria</taxon>
        <taxon>Candidatus Shapironibacteriota</taxon>
    </lineage>
</organism>
<evidence type="ECO:0000313" key="2">
    <source>
        <dbReference type="Proteomes" id="UP000229500"/>
    </source>
</evidence>